<protein>
    <recommendedName>
        <fullName evidence="4">Nucleoside-specific outer membrane channel protein Tsx</fullName>
    </recommendedName>
</protein>
<gene>
    <name evidence="2" type="ORF">SAMN05216193_1089</name>
</gene>
<sequence>MNAKQLQERICKVLTVFTLTAAAAGAQAADWSDTFVGFRYGEHFTEPPVDKKIQKEIYQLGHANGNEWGMNFFNLDILKSDSNDPKKDSDSGAIEAYIVYRHQLYLSKLFDRSFRYGPIKDIALSGGIELNYKNTDFSTRKRQLLLGPTIKFDVPGYLDLSLFYSMEWNHCGLPACQTENIEFDPYYVIHLAWGYPFQAGEVPLKFHGFASYKTEKGEDYFRQDTGEESLVRGALMVDVGKLAFGEKNKFWVGPGYEWWHHKYGAVHKPGVNTRAPTLHVEWHF</sequence>
<organism evidence="2 3">
    <name type="scientific">Pseudomonas jinjuensis</name>
    <dbReference type="NCBI Taxonomy" id="198616"/>
    <lineage>
        <taxon>Bacteria</taxon>
        <taxon>Pseudomonadati</taxon>
        <taxon>Pseudomonadota</taxon>
        <taxon>Gammaproteobacteria</taxon>
        <taxon>Pseudomonadales</taxon>
        <taxon>Pseudomonadaceae</taxon>
        <taxon>Pseudomonas</taxon>
    </lineage>
</organism>
<evidence type="ECO:0008006" key="4">
    <source>
        <dbReference type="Google" id="ProtNLM"/>
    </source>
</evidence>
<dbReference type="SUPFAM" id="SSF111364">
    <property type="entry name" value="Tsx-like channel"/>
    <property type="match status" value="1"/>
</dbReference>
<dbReference type="STRING" id="198616.SAMN05216193_1089"/>
<evidence type="ECO:0000313" key="2">
    <source>
        <dbReference type="EMBL" id="SDO12565.1"/>
    </source>
</evidence>
<keyword evidence="3" id="KW-1185">Reference proteome</keyword>
<name>A0A1H0H0A7_9PSED</name>
<dbReference type="EMBL" id="FNIJ01000008">
    <property type="protein sequence ID" value="SDO12565.1"/>
    <property type="molecule type" value="Genomic_DNA"/>
</dbReference>
<evidence type="ECO:0000313" key="3">
    <source>
        <dbReference type="Proteomes" id="UP000242957"/>
    </source>
</evidence>
<dbReference type="OrthoDB" id="104801at2"/>
<dbReference type="RefSeq" id="WP_084309760.1">
    <property type="nucleotide sequence ID" value="NZ_FNIJ01000008.1"/>
</dbReference>
<dbReference type="GO" id="GO:0009279">
    <property type="term" value="C:cell outer membrane"/>
    <property type="evidence" value="ECO:0007669"/>
    <property type="project" value="InterPro"/>
</dbReference>
<evidence type="ECO:0000256" key="1">
    <source>
        <dbReference type="SAM" id="SignalP"/>
    </source>
</evidence>
<dbReference type="InterPro" id="IPR036777">
    <property type="entry name" value="Channel_Tsx-like_sf"/>
</dbReference>
<feature type="signal peptide" evidence="1">
    <location>
        <begin position="1"/>
        <end position="28"/>
    </location>
</feature>
<reference evidence="3" key="1">
    <citation type="submission" date="2016-10" db="EMBL/GenBank/DDBJ databases">
        <authorList>
            <person name="Varghese N."/>
            <person name="Submissions S."/>
        </authorList>
    </citation>
    <scope>NUCLEOTIDE SEQUENCE [LARGE SCALE GENOMIC DNA]</scope>
    <source>
        <strain evidence="3">JCM 21621</strain>
    </source>
</reference>
<dbReference type="AlphaFoldDB" id="A0A1H0H0A7"/>
<feature type="chain" id="PRO_5017421113" description="Nucleoside-specific outer membrane channel protein Tsx" evidence="1">
    <location>
        <begin position="29"/>
        <end position="284"/>
    </location>
</feature>
<dbReference type="Proteomes" id="UP000242957">
    <property type="component" value="Unassembled WGS sequence"/>
</dbReference>
<dbReference type="Gene3D" id="2.40.230.20">
    <property type="entry name" value="Nucleoside-specific channel-forming protein, Tsx-like"/>
    <property type="match status" value="1"/>
</dbReference>
<accession>A0A1H0H0A7</accession>
<keyword evidence="1" id="KW-0732">Signal</keyword>
<proteinExistence type="predicted"/>